<dbReference type="AlphaFoldDB" id="A0A1U7D909"/>
<keyword evidence="3" id="KW-1185">Reference proteome</keyword>
<sequence precursor="true">MLRALCLCLACLAPAPSRGCETALLLAMDVSNSVDAAEYRMQAEGLAWALSDPEIAEILVADGVSIAVLQWAGTDRQQLSLGWTSITAPADVVALQARARTMARAFLLSDTAPASALHRAIDAFASAPSCKRRIIDVSGDGTPNAGGSVAGARQRAERAGITVNGLAIEAAGYGQPVTNFYRRQLVTRDGFVITARGHRAFAETLRRKMLRELSRVTG</sequence>
<feature type="signal peptide" evidence="1">
    <location>
        <begin position="1"/>
        <end position="19"/>
    </location>
</feature>
<dbReference type="SUPFAM" id="SSF53300">
    <property type="entry name" value="vWA-like"/>
    <property type="match status" value="1"/>
</dbReference>
<keyword evidence="1" id="KW-0732">Signal</keyword>
<gene>
    <name evidence="2" type="ORF">Ga0080559_TMP3796</name>
</gene>
<evidence type="ECO:0000313" key="2">
    <source>
        <dbReference type="EMBL" id="APX24592.1"/>
    </source>
</evidence>
<reference evidence="2 3" key="1">
    <citation type="submission" date="2016-03" db="EMBL/GenBank/DDBJ databases">
        <title>Deep-sea bacteria in the southern Pacific.</title>
        <authorList>
            <person name="Tang K."/>
        </authorList>
    </citation>
    <scope>NUCLEOTIDE SEQUENCE [LARGE SCALE GENOMIC DNA]</scope>
    <source>
        <strain evidence="2 3">JLT2016</strain>
    </source>
</reference>
<dbReference type="RefSeq" id="WP_076624414.1">
    <property type="nucleotide sequence ID" value="NZ_BMEW01000001.1"/>
</dbReference>
<dbReference type="Gene3D" id="3.40.50.410">
    <property type="entry name" value="von Willebrand factor, type A domain"/>
    <property type="match status" value="1"/>
</dbReference>
<dbReference type="Pfam" id="PF06707">
    <property type="entry name" value="DUF1194"/>
    <property type="match status" value="1"/>
</dbReference>
<dbReference type="Proteomes" id="UP000186559">
    <property type="component" value="Chromosome"/>
</dbReference>
<evidence type="ECO:0000256" key="1">
    <source>
        <dbReference type="SAM" id="SignalP"/>
    </source>
</evidence>
<dbReference type="OrthoDB" id="9792179at2"/>
<dbReference type="InterPro" id="IPR010607">
    <property type="entry name" value="DUF1194"/>
</dbReference>
<organism evidence="2 3">
    <name type="scientific">Salipiger profundus</name>
    <dbReference type="NCBI Taxonomy" id="1229727"/>
    <lineage>
        <taxon>Bacteria</taxon>
        <taxon>Pseudomonadati</taxon>
        <taxon>Pseudomonadota</taxon>
        <taxon>Alphaproteobacteria</taxon>
        <taxon>Rhodobacterales</taxon>
        <taxon>Roseobacteraceae</taxon>
        <taxon>Salipiger</taxon>
    </lineage>
</organism>
<name>A0A1U7D909_9RHOB</name>
<protein>
    <submittedName>
        <fullName evidence="2">Ca-activated chloride channel family protein</fullName>
    </submittedName>
</protein>
<dbReference type="STRING" id="1229727.Ga0080559_TMP3796"/>
<dbReference type="InterPro" id="IPR036465">
    <property type="entry name" value="vWFA_dom_sf"/>
</dbReference>
<accession>A0A1U7D909</accession>
<dbReference type="EMBL" id="CP014796">
    <property type="protein sequence ID" value="APX24592.1"/>
    <property type="molecule type" value="Genomic_DNA"/>
</dbReference>
<dbReference type="KEGG" id="tpro:Ga0080559_TMP3796"/>
<evidence type="ECO:0000313" key="3">
    <source>
        <dbReference type="Proteomes" id="UP000186559"/>
    </source>
</evidence>
<proteinExistence type="predicted"/>
<feature type="chain" id="PRO_5010587687" evidence="1">
    <location>
        <begin position="20"/>
        <end position="218"/>
    </location>
</feature>